<sequence>MASAAATNYYLNSTNDQKRIDSLNNIIQDISTKFNLTVSENGTISIKVNLGIDYGNGTVSWHNQTVIPYGLPLFNATAKVANLTYDVYSFGLLITAINGVYQDMSSNRFWVYEGWDDGEWAPIWVGSTEYVLHPNETIMWVLKQF</sequence>
<evidence type="ECO:0008006" key="2">
    <source>
        <dbReference type="Google" id="ProtNLM"/>
    </source>
</evidence>
<comment type="caution">
    <text evidence="1">The sequence shown here is derived from an EMBL/GenBank/DDBJ whole genome shotgun (WGS) entry which is preliminary data.</text>
</comment>
<dbReference type="AlphaFoldDB" id="A0A7C3ESV1"/>
<proteinExistence type="predicted"/>
<reference evidence="1" key="1">
    <citation type="journal article" date="2020" name="mSystems">
        <title>Genome- and Community-Level Interaction Insights into Carbon Utilization and Element Cycling Functions of Hydrothermarchaeota in Hydrothermal Sediment.</title>
        <authorList>
            <person name="Zhou Z."/>
            <person name="Liu Y."/>
            <person name="Xu W."/>
            <person name="Pan J."/>
            <person name="Luo Z.H."/>
            <person name="Li M."/>
        </authorList>
    </citation>
    <scope>NUCLEOTIDE SEQUENCE [LARGE SCALE GENOMIC DNA]</scope>
    <source>
        <strain evidence="1">SpSt-468</strain>
    </source>
</reference>
<name>A0A7C3ESV1_9CREN</name>
<accession>A0A7C3ESV1</accession>
<protein>
    <recommendedName>
        <fullName evidence="2">DUF4430 domain-containing protein</fullName>
    </recommendedName>
</protein>
<dbReference type="Gene3D" id="2.170.130.30">
    <property type="match status" value="1"/>
</dbReference>
<organism evidence="1">
    <name type="scientific">Candidatus Methanomethylicus mesodigestus</name>
    <dbReference type="NCBI Taxonomy" id="1867258"/>
    <lineage>
        <taxon>Archaea</taxon>
        <taxon>Thermoproteota</taxon>
        <taxon>Methanosuratincolia</taxon>
        <taxon>Candidatus Methanomethylicales</taxon>
        <taxon>Candidatus Methanomethylicaceae</taxon>
        <taxon>Candidatus Methanomethylicus</taxon>
    </lineage>
</organism>
<gene>
    <name evidence="1" type="ORF">ENS19_04475</name>
</gene>
<dbReference type="EMBL" id="DSTX01000007">
    <property type="protein sequence ID" value="HFK20520.1"/>
    <property type="molecule type" value="Genomic_DNA"/>
</dbReference>
<evidence type="ECO:0000313" key="1">
    <source>
        <dbReference type="EMBL" id="HFK20520.1"/>
    </source>
</evidence>